<feature type="transmembrane region" description="Helical" evidence="9">
    <location>
        <begin position="351"/>
        <end position="374"/>
    </location>
</feature>
<gene>
    <name evidence="11" type="ORF">Uis1B_1577</name>
</gene>
<evidence type="ECO:0000313" key="11">
    <source>
        <dbReference type="EMBL" id="PLS30589.1"/>
    </source>
</evidence>
<dbReference type="InterPro" id="IPR004841">
    <property type="entry name" value="AA-permease/SLC12A_dom"/>
</dbReference>
<dbReference type="GO" id="GO:0016020">
    <property type="term" value="C:membrane"/>
    <property type="evidence" value="ECO:0007669"/>
    <property type="project" value="UniProtKB-SubCell"/>
</dbReference>
<protein>
    <submittedName>
        <fullName evidence="11">L-asparagine permease</fullName>
    </submittedName>
</protein>
<dbReference type="Pfam" id="PF00324">
    <property type="entry name" value="AA_permease"/>
    <property type="match status" value="1"/>
</dbReference>
<organism evidence="11 12">
    <name type="scientific">Bifidobacterium margollesii</name>
    <dbReference type="NCBI Taxonomy" id="2020964"/>
    <lineage>
        <taxon>Bacteria</taxon>
        <taxon>Bacillati</taxon>
        <taxon>Actinomycetota</taxon>
        <taxon>Actinomycetes</taxon>
        <taxon>Bifidobacteriales</taxon>
        <taxon>Bifidobacteriaceae</taxon>
        <taxon>Bifidobacterium</taxon>
    </lineage>
</organism>
<accession>A0A2N5J8Q5</accession>
<dbReference type="AlphaFoldDB" id="A0A2N5J8Q5"/>
<keyword evidence="4 9" id="KW-0812">Transmembrane</keyword>
<feature type="transmembrane region" description="Helical" evidence="9">
    <location>
        <begin position="306"/>
        <end position="325"/>
    </location>
</feature>
<dbReference type="PANTHER" id="PTHR43495">
    <property type="entry name" value="GABA PERMEASE"/>
    <property type="match status" value="1"/>
</dbReference>
<keyword evidence="7 9" id="KW-0472">Membrane</keyword>
<feature type="transmembrane region" description="Helical" evidence="9">
    <location>
        <begin position="35"/>
        <end position="53"/>
    </location>
</feature>
<comment type="subcellular location">
    <subcellularLocation>
        <location evidence="1">Membrane</location>
        <topology evidence="1">Multi-pass membrane protein</topology>
    </subcellularLocation>
</comment>
<dbReference type="EMBL" id="NMWU01000028">
    <property type="protein sequence ID" value="PLS30589.1"/>
    <property type="molecule type" value="Genomic_DNA"/>
</dbReference>
<feature type="transmembrane region" description="Helical" evidence="9">
    <location>
        <begin position="171"/>
        <end position="193"/>
    </location>
</feature>
<dbReference type="GO" id="GO:0006865">
    <property type="term" value="P:amino acid transport"/>
    <property type="evidence" value="ECO:0007669"/>
    <property type="project" value="UniProtKB-KW"/>
</dbReference>
<keyword evidence="3" id="KW-0813">Transport</keyword>
<evidence type="ECO:0000256" key="9">
    <source>
        <dbReference type="SAM" id="Phobius"/>
    </source>
</evidence>
<feature type="transmembrane region" description="Helical" evidence="9">
    <location>
        <begin position="448"/>
        <end position="467"/>
    </location>
</feature>
<feature type="transmembrane region" description="Helical" evidence="9">
    <location>
        <begin position="213"/>
        <end position="243"/>
    </location>
</feature>
<feature type="transmembrane region" description="Helical" evidence="9">
    <location>
        <begin position="264"/>
        <end position="286"/>
    </location>
</feature>
<feature type="domain" description="Amino acid permease/ SLC12A" evidence="10">
    <location>
        <begin position="34"/>
        <end position="468"/>
    </location>
</feature>
<keyword evidence="6 9" id="KW-1133">Transmembrane helix</keyword>
<evidence type="ECO:0000256" key="5">
    <source>
        <dbReference type="ARBA" id="ARBA00022970"/>
    </source>
</evidence>
<dbReference type="Gene3D" id="1.20.1740.10">
    <property type="entry name" value="Amino acid/polyamine transporter I"/>
    <property type="match status" value="1"/>
</dbReference>
<evidence type="ECO:0000256" key="6">
    <source>
        <dbReference type="ARBA" id="ARBA00022989"/>
    </source>
</evidence>
<feature type="transmembrane region" description="Helical" evidence="9">
    <location>
        <begin position="65"/>
        <end position="86"/>
    </location>
</feature>
<comment type="caution">
    <text evidence="11">The sequence shown here is derived from an EMBL/GenBank/DDBJ whole genome shotgun (WGS) entry which is preliminary data.</text>
</comment>
<reference evidence="11 12" key="1">
    <citation type="submission" date="2017-07" db="EMBL/GenBank/DDBJ databases">
        <title>Bifidobacterium novel species.</title>
        <authorList>
            <person name="Lugli G.A."/>
            <person name="Milani C."/>
            <person name="Duranti S."/>
            <person name="Mangifesta M."/>
        </authorList>
    </citation>
    <scope>NUCLEOTIDE SEQUENCE [LARGE SCALE GENOMIC DNA]</scope>
    <source>
        <strain evidence="12">Uis1B</strain>
    </source>
</reference>
<evidence type="ECO:0000256" key="2">
    <source>
        <dbReference type="ARBA" id="ARBA00008583"/>
    </source>
</evidence>
<feature type="transmembrane region" description="Helical" evidence="9">
    <location>
        <begin position="380"/>
        <end position="403"/>
    </location>
</feature>
<feature type="transmembrane region" description="Helical" evidence="9">
    <location>
        <begin position="107"/>
        <end position="135"/>
    </location>
</feature>
<evidence type="ECO:0000256" key="7">
    <source>
        <dbReference type="ARBA" id="ARBA00023136"/>
    </source>
</evidence>
<dbReference type="Proteomes" id="UP000235050">
    <property type="component" value="Unassembled WGS sequence"/>
</dbReference>
<evidence type="ECO:0000256" key="1">
    <source>
        <dbReference type="ARBA" id="ARBA00004141"/>
    </source>
</evidence>
<keyword evidence="5" id="KW-0029">Amino-acid transport</keyword>
<name>A0A2N5J8Q5_9BIFI</name>
<proteinExistence type="inferred from homology"/>
<dbReference type="GO" id="GO:0055085">
    <property type="term" value="P:transmembrane transport"/>
    <property type="evidence" value="ECO:0007669"/>
    <property type="project" value="InterPro"/>
</dbReference>
<dbReference type="PIRSF" id="PIRSF006060">
    <property type="entry name" value="AA_transporter"/>
    <property type="match status" value="1"/>
</dbReference>
<comment type="similarity">
    <text evidence="2">Belongs to the amino acid-polyamine-organocation (APC) superfamily. Amino acid transporter (AAT) (TC 2.A.3.1) family.</text>
</comment>
<evidence type="ECO:0000259" key="10">
    <source>
        <dbReference type="Pfam" id="PF00324"/>
    </source>
</evidence>
<dbReference type="RefSeq" id="WP_101617260.1">
    <property type="nucleotide sequence ID" value="NZ_NMWU01000028.1"/>
</dbReference>
<evidence type="ECO:0000256" key="4">
    <source>
        <dbReference type="ARBA" id="ARBA00022692"/>
    </source>
</evidence>
<sequence>MTEKNEEGTAAAGHGHVTHDKSDAGYAKDLKPRHIQMIAIGGSIGTGLFLGAGGRLSQGGAGLTIAYAVCGIFAFLMVRALGELAIRRPSSGAFVSYAREFLGEKGAYITGWLFFLDWSTTVMADITAVAVYFHYWQAFTVIPQWVLALAALALVFVLNMLSVKMFGEAEFWFAAIKVFTIIAFMVIAIWAIVTGAPVGEAHAGLANITEHGGFFPMGIAPVFALTLGVVFAFGGTEMVGVAAGEAKEAKQVLPKAINSMIIRIFVFYVGSVILMSLVLPYTAYSSNESPFVTFFSGIGIPHAGDVIQVVVLTAALSSLNAGLYATGRTLRSMAVAGSGPKFAARMNKHHIPYGGIIITSALGLIGVVLNAVLPADAFEIIMNLAGIGIAGTWAAILVTHLAFLKKVKAGEETRPEYRMPGAPYTNYVSLLFFAIVVISNLTSASGRWTLALFVVVVIAMIIGWYYVRGRIDGNLMDDMLDADADAA</sequence>
<dbReference type="FunFam" id="1.20.1740.10:FF:000001">
    <property type="entry name" value="Amino acid permease"/>
    <property type="match status" value="1"/>
</dbReference>
<feature type="transmembrane region" description="Helical" evidence="9">
    <location>
        <begin position="141"/>
        <end position="159"/>
    </location>
</feature>
<evidence type="ECO:0000256" key="8">
    <source>
        <dbReference type="SAM" id="MobiDB-lite"/>
    </source>
</evidence>
<dbReference type="PANTHER" id="PTHR43495:SF1">
    <property type="entry name" value="L-ASPARAGINE PERMEASE"/>
    <property type="match status" value="1"/>
</dbReference>
<dbReference type="OrthoDB" id="5297508at2"/>
<evidence type="ECO:0000256" key="3">
    <source>
        <dbReference type="ARBA" id="ARBA00022448"/>
    </source>
</evidence>
<feature type="region of interest" description="Disordered" evidence="8">
    <location>
        <begin position="1"/>
        <end position="22"/>
    </location>
</feature>
<feature type="transmembrane region" description="Helical" evidence="9">
    <location>
        <begin position="424"/>
        <end position="442"/>
    </location>
</feature>
<evidence type="ECO:0000313" key="12">
    <source>
        <dbReference type="Proteomes" id="UP000235050"/>
    </source>
</evidence>
<keyword evidence="12" id="KW-1185">Reference proteome</keyword>